<dbReference type="AlphaFoldDB" id="A0AAW1WVN0"/>
<dbReference type="PANTHER" id="PTHR48451:SF1">
    <property type="entry name" value="DUF4218 DOMAIN-CONTAINING PROTEIN"/>
    <property type="match status" value="1"/>
</dbReference>
<proteinExistence type="predicted"/>
<name>A0AAW1WVN0_RUBAR</name>
<accession>A0AAW1WVN0</accession>
<reference evidence="1 2" key="1">
    <citation type="journal article" date="2023" name="G3 (Bethesda)">
        <title>A chromosome-length genome assembly and annotation of blackberry (Rubus argutus, cv. 'Hillquist').</title>
        <authorList>
            <person name="Bruna T."/>
            <person name="Aryal R."/>
            <person name="Dudchenko O."/>
            <person name="Sargent D.J."/>
            <person name="Mead D."/>
            <person name="Buti M."/>
            <person name="Cavallini A."/>
            <person name="Hytonen T."/>
            <person name="Andres J."/>
            <person name="Pham M."/>
            <person name="Weisz D."/>
            <person name="Mascagni F."/>
            <person name="Usai G."/>
            <person name="Natali L."/>
            <person name="Bassil N."/>
            <person name="Fernandez G.E."/>
            <person name="Lomsadze A."/>
            <person name="Armour M."/>
            <person name="Olukolu B."/>
            <person name="Poorten T."/>
            <person name="Britton C."/>
            <person name="Davik J."/>
            <person name="Ashrafi H."/>
            <person name="Aiden E.L."/>
            <person name="Borodovsky M."/>
            <person name="Worthington M."/>
        </authorList>
    </citation>
    <scope>NUCLEOTIDE SEQUENCE [LARGE SCALE GENOMIC DNA]</scope>
    <source>
        <strain evidence="1">PI 553951</strain>
    </source>
</reference>
<protein>
    <submittedName>
        <fullName evidence="1">Uncharacterized protein</fullName>
    </submittedName>
</protein>
<comment type="caution">
    <text evidence="1">The sequence shown here is derived from an EMBL/GenBank/DDBJ whole genome shotgun (WGS) entry which is preliminary data.</text>
</comment>
<sequence length="125" mass="14924">MEECMNFCTQYLNDVESKFNRPLRKRNSDDTTKGKDFVLEEITRTQAHRWILFHTKAVTPFLSEHLATIRRQYSTANEHHVQLVHFQEFAKWFKEHVINLQRTSDVLLSKKLLLCQIPPILQQLD</sequence>
<dbReference type="PANTHER" id="PTHR48451">
    <property type="entry name" value="DUF4218 DOMAIN-CONTAINING PROTEIN"/>
    <property type="match status" value="1"/>
</dbReference>
<keyword evidence="2" id="KW-1185">Reference proteome</keyword>
<evidence type="ECO:0000313" key="2">
    <source>
        <dbReference type="Proteomes" id="UP001457282"/>
    </source>
</evidence>
<dbReference type="EMBL" id="JBEDUW010000005">
    <property type="protein sequence ID" value="KAK9928673.1"/>
    <property type="molecule type" value="Genomic_DNA"/>
</dbReference>
<dbReference type="Proteomes" id="UP001457282">
    <property type="component" value="Unassembled WGS sequence"/>
</dbReference>
<evidence type="ECO:0000313" key="1">
    <source>
        <dbReference type="EMBL" id="KAK9928673.1"/>
    </source>
</evidence>
<organism evidence="1 2">
    <name type="scientific">Rubus argutus</name>
    <name type="common">Southern blackberry</name>
    <dbReference type="NCBI Taxonomy" id="59490"/>
    <lineage>
        <taxon>Eukaryota</taxon>
        <taxon>Viridiplantae</taxon>
        <taxon>Streptophyta</taxon>
        <taxon>Embryophyta</taxon>
        <taxon>Tracheophyta</taxon>
        <taxon>Spermatophyta</taxon>
        <taxon>Magnoliopsida</taxon>
        <taxon>eudicotyledons</taxon>
        <taxon>Gunneridae</taxon>
        <taxon>Pentapetalae</taxon>
        <taxon>rosids</taxon>
        <taxon>fabids</taxon>
        <taxon>Rosales</taxon>
        <taxon>Rosaceae</taxon>
        <taxon>Rosoideae</taxon>
        <taxon>Rosoideae incertae sedis</taxon>
        <taxon>Rubus</taxon>
    </lineage>
</organism>
<gene>
    <name evidence="1" type="ORF">M0R45_025796</name>
</gene>